<reference evidence="6 7" key="1">
    <citation type="submission" date="2019-10" db="EMBL/GenBank/DDBJ databases">
        <title>Nocardia macrotermitis sp. nov. and Nocardia aurantia sp. nov., isolated from the gut of fungus growing-termite Macrotermes natalensis.</title>
        <authorList>
            <person name="Benndorf R."/>
            <person name="Schwitalla J."/>
            <person name="Martin K."/>
            <person name="De Beer W."/>
            <person name="Kaster A.-K."/>
            <person name="Vollmers J."/>
            <person name="Poulsen M."/>
            <person name="Beemelmanns C."/>
        </authorList>
    </citation>
    <scope>NUCLEOTIDE SEQUENCE [LARGE SCALE GENOMIC DNA]</scope>
    <source>
        <strain evidence="6 7">RB56</strain>
    </source>
</reference>
<gene>
    <name evidence="6" type="ORF">NRB56_27220</name>
</gene>
<dbReference type="InterPro" id="IPR002020">
    <property type="entry name" value="Citrate_synthase"/>
</dbReference>
<dbReference type="SUPFAM" id="SSF48256">
    <property type="entry name" value="Citrate synthase"/>
    <property type="match status" value="1"/>
</dbReference>
<dbReference type="Gene3D" id="1.10.580.10">
    <property type="entry name" value="Citrate Synthase, domain 1"/>
    <property type="match status" value="1"/>
</dbReference>
<dbReference type="GO" id="GO:0005829">
    <property type="term" value="C:cytosol"/>
    <property type="evidence" value="ECO:0007669"/>
    <property type="project" value="TreeGrafter"/>
</dbReference>
<comment type="caution">
    <text evidence="6">The sequence shown here is derived from an EMBL/GenBank/DDBJ whole genome shotgun (WGS) entry which is preliminary data.</text>
</comment>
<evidence type="ECO:0000256" key="2">
    <source>
        <dbReference type="ARBA" id="ARBA00010566"/>
    </source>
</evidence>
<dbReference type="InterPro" id="IPR041657">
    <property type="entry name" value="HTH_17"/>
</dbReference>
<dbReference type="Pfam" id="PF00285">
    <property type="entry name" value="Citrate_synt"/>
    <property type="match status" value="1"/>
</dbReference>
<dbReference type="AlphaFoldDB" id="A0A7K0DN16"/>
<keyword evidence="7" id="KW-1185">Reference proteome</keyword>
<dbReference type="PANTHER" id="PTHR11739:SF4">
    <property type="entry name" value="CITRATE SYNTHASE, PEROXISOMAL"/>
    <property type="match status" value="1"/>
</dbReference>
<protein>
    <recommendedName>
        <fullName evidence="3">citrate synthase (unknown stereospecificity)</fullName>
        <ecNumber evidence="3">2.3.3.16</ecNumber>
    </recommendedName>
</protein>
<feature type="domain" description="Helix-turn-helix" evidence="5">
    <location>
        <begin position="5"/>
        <end position="56"/>
    </location>
</feature>
<proteinExistence type="inferred from homology"/>
<dbReference type="EMBL" id="WEGI01000005">
    <property type="protein sequence ID" value="MQY27140.1"/>
    <property type="molecule type" value="Genomic_DNA"/>
</dbReference>
<dbReference type="GO" id="GO:0005975">
    <property type="term" value="P:carbohydrate metabolic process"/>
    <property type="evidence" value="ECO:0007669"/>
    <property type="project" value="TreeGrafter"/>
</dbReference>
<dbReference type="InterPro" id="IPR036969">
    <property type="entry name" value="Citrate_synthase_sf"/>
</dbReference>
<evidence type="ECO:0000256" key="1">
    <source>
        <dbReference type="ARBA" id="ARBA00005163"/>
    </source>
</evidence>
<dbReference type="Gene3D" id="1.10.230.10">
    <property type="entry name" value="Cytochrome P450-Terp, domain 2"/>
    <property type="match status" value="1"/>
</dbReference>
<dbReference type="Pfam" id="PF12728">
    <property type="entry name" value="HTH_17"/>
    <property type="match status" value="1"/>
</dbReference>
<evidence type="ECO:0000313" key="7">
    <source>
        <dbReference type="Proteomes" id="UP000431401"/>
    </source>
</evidence>
<sequence length="396" mass="42985">MAEQWLDTAAAAHRLGVRPATLYAYVSRGVLRRHYDPQLRRSLFDPADIERLARRGRPRRRPAPTEIAIESAITELGDDRPYYRGLDALELAGTDRFEGVAEWLWTGDRRDTGPWTPRPEGLAAARLAQLHLPDATPIFDRLPIIVSTLAIGDPLRTRRDPESVGTLARSLIAGMVRALPPRSEPAGDSIAELLRSRLTSRAADRGPDPALLDTALVLLADHELAASTFAARVAASVSADPFAVVGAGLGAMGGVMHGGASLAVERLLAEADTPAEAVRLVADRLRRRERVPGFGHAVYTVDGRGTHLLDRIRAQHPGHPKVAVAEAIRSEMRIRRRPAANIDFGLALLGAVHHLPAGSGETLFAVARTAGWLAHALEEYTTRTRIRPRAIVTAKR</sequence>
<organism evidence="6 7">
    <name type="scientific">Nocardia aurantia</name>
    <dbReference type="NCBI Taxonomy" id="2585199"/>
    <lineage>
        <taxon>Bacteria</taxon>
        <taxon>Bacillati</taxon>
        <taxon>Actinomycetota</taxon>
        <taxon>Actinomycetes</taxon>
        <taxon>Mycobacteriales</taxon>
        <taxon>Nocardiaceae</taxon>
        <taxon>Nocardia</taxon>
    </lineage>
</organism>
<dbReference type="InterPro" id="IPR009061">
    <property type="entry name" value="DNA-bd_dom_put_sf"/>
</dbReference>
<accession>A0A7K0DN16</accession>
<evidence type="ECO:0000313" key="6">
    <source>
        <dbReference type="EMBL" id="MQY27140.1"/>
    </source>
</evidence>
<evidence type="ECO:0000256" key="3">
    <source>
        <dbReference type="ARBA" id="ARBA00012972"/>
    </source>
</evidence>
<comment type="pathway">
    <text evidence="1">Carbohydrate metabolism; tricarboxylic acid cycle.</text>
</comment>
<dbReference type="PANTHER" id="PTHR11739">
    <property type="entry name" value="CITRATE SYNTHASE"/>
    <property type="match status" value="1"/>
</dbReference>
<dbReference type="SUPFAM" id="SSF46955">
    <property type="entry name" value="Putative DNA-binding domain"/>
    <property type="match status" value="1"/>
</dbReference>
<dbReference type="GO" id="GO:0036440">
    <property type="term" value="F:citrate synthase activity"/>
    <property type="evidence" value="ECO:0007669"/>
    <property type="project" value="UniProtKB-EC"/>
</dbReference>
<dbReference type="GO" id="GO:0006099">
    <property type="term" value="P:tricarboxylic acid cycle"/>
    <property type="evidence" value="ECO:0007669"/>
    <property type="project" value="UniProtKB-UniPathway"/>
</dbReference>
<dbReference type="PRINTS" id="PR00143">
    <property type="entry name" value="CITRTSNTHASE"/>
</dbReference>
<dbReference type="EC" id="2.3.3.16" evidence="3"/>
<dbReference type="InterPro" id="IPR016142">
    <property type="entry name" value="Citrate_synth-like_lrg_a-sub"/>
</dbReference>
<name>A0A7K0DN16_9NOCA</name>
<dbReference type="InterPro" id="IPR016143">
    <property type="entry name" value="Citrate_synth-like_sm_a-sub"/>
</dbReference>
<dbReference type="OrthoDB" id="9800864at2"/>
<dbReference type="Proteomes" id="UP000431401">
    <property type="component" value="Unassembled WGS sequence"/>
</dbReference>
<comment type="similarity">
    <text evidence="2">Belongs to the citrate synthase family.</text>
</comment>
<keyword evidence="4" id="KW-0808">Transferase</keyword>
<evidence type="ECO:0000256" key="4">
    <source>
        <dbReference type="ARBA" id="ARBA00022679"/>
    </source>
</evidence>
<dbReference type="UniPathway" id="UPA00223"/>
<dbReference type="RefSeq" id="WP_153341880.1">
    <property type="nucleotide sequence ID" value="NZ_WEGI01000005.1"/>
</dbReference>
<evidence type="ECO:0000259" key="5">
    <source>
        <dbReference type="Pfam" id="PF12728"/>
    </source>
</evidence>